<dbReference type="Proteomes" id="UP000189703">
    <property type="component" value="Unplaced"/>
</dbReference>
<reference evidence="2" key="1">
    <citation type="submission" date="2025-08" db="UniProtKB">
        <authorList>
            <consortium name="RefSeq"/>
        </authorList>
    </citation>
    <scope>IDENTIFICATION</scope>
</reference>
<dbReference type="KEGG" id="nnu:104600264"/>
<dbReference type="PANTHER" id="PTHR34576">
    <property type="entry name" value="MEMBRANE-ASSOCIATED KINASE REGULATOR 6-RELATED"/>
    <property type="match status" value="1"/>
</dbReference>
<gene>
    <name evidence="2" type="primary">LOC104600264</name>
</gene>
<evidence type="ECO:0000313" key="2">
    <source>
        <dbReference type="RefSeq" id="XP_010261426.1"/>
    </source>
</evidence>
<organism evidence="1 2">
    <name type="scientific">Nelumbo nucifera</name>
    <name type="common">Sacred lotus</name>
    <dbReference type="NCBI Taxonomy" id="4432"/>
    <lineage>
        <taxon>Eukaryota</taxon>
        <taxon>Viridiplantae</taxon>
        <taxon>Streptophyta</taxon>
        <taxon>Embryophyta</taxon>
        <taxon>Tracheophyta</taxon>
        <taxon>Spermatophyta</taxon>
        <taxon>Magnoliopsida</taxon>
        <taxon>Proteales</taxon>
        <taxon>Nelumbonaceae</taxon>
        <taxon>Nelumbo</taxon>
    </lineage>
</organism>
<dbReference type="OrthoDB" id="1913205at2759"/>
<keyword evidence="2" id="KW-0418">Kinase</keyword>
<dbReference type="AlphaFoldDB" id="A0A1U8A4U9"/>
<evidence type="ECO:0000313" key="1">
    <source>
        <dbReference type="Proteomes" id="UP000189703"/>
    </source>
</evidence>
<dbReference type="OMA" id="DEYRKSC"/>
<dbReference type="InParanoid" id="A0A1U8A4U9"/>
<keyword evidence="2" id="KW-0808">Transferase</keyword>
<keyword evidence="1" id="KW-1185">Reference proteome</keyword>
<dbReference type="eggNOG" id="ENOG502QPRB">
    <property type="taxonomic scope" value="Eukaryota"/>
</dbReference>
<dbReference type="InterPro" id="IPR044699">
    <property type="entry name" value="MAKR6"/>
</dbReference>
<sequence length="233" mass="26408">MCQRIPVTMEGSQPLSIDSFSYSWLINLKPSYESLGDSFRAYLDASDEASSFIEMDPKLTPSKRFLGDAQDFNFGFPVSQSPHGDLVDADELFSNGLLLPLFRNSFKTEAFAASVDSAPTPLISSSEPSKLLISSNRSRSPLFRRWRRSSRTIFQKYMGFLRPLYKKLRVLRLDARRPETNDARVRPFVRSWDESSQLTTSPRASTAYSTGDWCAIESSIHEAVLHCKKSIEK</sequence>
<dbReference type="RefSeq" id="XP_010261426.1">
    <property type="nucleotide sequence ID" value="XM_010263124.2"/>
</dbReference>
<accession>A0A1U8A4U9</accession>
<protein>
    <submittedName>
        <fullName evidence="2">Probable membrane-associated kinase regulator 6</fullName>
    </submittedName>
</protein>
<dbReference type="PANTHER" id="PTHR34576:SF2">
    <property type="entry name" value="MEMBRANE-ASSOCIATED KINASE REGULATOR 6-RELATED"/>
    <property type="match status" value="1"/>
</dbReference>
<proteinExistence type="predicted"/>
<dbReference type="FunCoup" id="A0A1U8A4U9">
    <property type="interactions" value="221"/>
</dbReference>
<dbReference type="GeneID" id="104600264"/>
<name>A0A1U8A4U9_NELNU</name>
<dbReference type="GO" id="GO:0016301">
    <property type="term" value="F:kinase activity"/>
    <property type="evidence" value="ECO:0007669"/>
    <property type="project" value="UniProtKB-KW"/>
</dbReference>